<evidence type="ECO:0000313" key="2">
    <source>
        <dbReference type="Proteomes" id="UP000190897"/>
    </source>
</evidence>
<keyword evidence="2" id="KW-1185">Reference proteome</keyword>
<sequence length="88" mass="10513">MADVMEIFEKKSAEFCTYLQNEIDNNRYLSDQRKQQFRDMLQECADQSKKYQDKELAFNQGLQEINQKFFMTTGSNLIRKPFEVRSIA</sequence>
<dbReference type="Proteomes" id="UP000190897">
    <property type="component" value="Unassembled WGS sequence"/>
</dbReference>
<dbReference type="AlphaFoldDB" id="A0A1T5BLC6"/>
<proteinExistence type="predicted"/>
<reference evidence="2" key="1">
    <citation type="submission" date="2017-02" db="EMBL/GenBank/DDBJ databases">
        <authorList>
            <person name="Varghese N."/>
            <person name="Submissions S."/>
        </authorList>
    </citation>
    <scope>NUCLEOTIDE SEQUENCE [LARGE SCALE GENOMIC DNA]</scope>
    <source>
        <strain evidence="2">DSM 22270</strain>
    </source>
</reference>
<evidence type="ECO:0000313" key="1">
    <source>
        <dbReference type="EMBL" id="SKB47623.1"/>
    </source>
</evidence>
<name>A0A1T5BLC6_9BACT</name>
<dbReference type="EMBL" id="FUZA01000001">
    <property type="protein sequence ID" value="SKB47623.1"/>
    <property type="molecule type" value="Genomic_DNA"/>
</dbReference>
<organism evidence="1 2">
    <name type="scientific">Dyadobacter psychrophilus</name>
    <dbReference type="NCBI Taxonomy" id="651661"/>
    <lineage>
        <taxon>Bacteria</taxon>
        <taxon>Pseudomonadati</taxon>
        <taxon>Bacteroidota</taxon>
        <taxon>Cytophagia</taxon>
        <taxon>Cytophagales</taxon>
        <taxon>Spirosomataceae</taxon>
        <taxon>Dyadobacter</taxon>
    </lineage>
</organism>
<protein>
    <submittedName>
        <fullName evidence="1">Uncharacterized protein</fullName>
    </submittedName>
</protein>
<dbReference type="RefSeq" id="WP_082213005.1">
    <property type="nucleotide sequence ID" value="NZ_FUZA01000001.1"/>
</dbReference>
<gene>
    <name evidence="1" type="ORF">SAMN05660293_00417</name>
</gene>
<dbReference type="STRING" id="651661.SAMN05660293_00417"/>
<dbReference type="OrthoDB" id="9979689at2"/>
<accession>A0A1T5BLC6</accession>